<dbReference type="Proteomes" id="UP001058074">
    <property type="component" value="Unassembled WGS sequence"/>
</dbReference>
<evidence type="ECO:0000313" key="1">
    <source>
        <dbReference type="EMBL" id="GKX68484.1"/>
    </source>
</evidence>
<dbReference type="EMBL" id="BROD01000001">
    <property type="protein sequence ID" value="GKX68484.1"/>
    <property type="molecule type" value="Genomic_DNA"/>
</dbReference>
<protein>
    <submittedName>
        <fullName evidence="1">Uncharacterized protein</fullName>
    </submittedName>
</protein>
<comment type="caution">
    <text evidence="1">The sequence shown here is derived from an EMBL/GenBank/DDBJ whole genome shotgun (WGS) entry which is preliminary data.</text>
</comment>
<accession>A0ACB5RHF8</accession>
<evidence type="ECO:0000313" key="2">
    <source>
        <dbReference type="Proteomes" id="UP001058074"/>
    </source>
</evidence>
<proteinExistence type="predicted"/>
<organism evidence="1 2">
    <name type="scientific">Inconstantimicrobium mannanitabidum</name>
    <dbReference type="NCBI Taxonomy" id="1604901"/>
    <lineage>
        <taxon>Bacteria</taxon>
        <taxon>Bacillati</taxon>
        <taxon>Bacillota</taxon>
        <taxon>Clostridia</taxon>
        <taxon>Eubacteriales</taxon>
        <taxon>Clostridiaceae</taxon>
        <taxon>Inconstantimicrobium</taxon>
    </lineage>
</organism>
<keyword evidence="2" id="KW-1185">Reference proteome</keyword>
<reference evidence="1" key="1">
    <citation type="journal article" date="2025" name="Int. J. Syst. Evol. Microbiol.">
        <title>Inconstantimicrobium mannanitabidum sp. nov., a novel member of the family Clostridiaceae isolated from anoxic soil under the treatment of reductive soil disinfestation.</title>
        <authorList>
            <person name="Ueki A."/>
            <person name="Tonouchi A."/>
            <person name="Honma S."/>
            <person name="Kaku N."/>
            <person name="Ueki K."/>
        </authorList>
    </citation>
    <scope>NUCLEOTIDE SEQUENCE</scope>
    <source>
        <strain evidence="1">TW13</strain>
    </source>
</reference>
<sequence length="158" mass="18452">MKLYIKQKVFAWSDTFVVKDELGNDKYFVKGEFLSLGHKLHVYNNMDQEVGYISQRLLTLMPRFDLIVNGEFVGQLVKKFRFFQHSYYVDGTSLELEGEFLAHEYSLSRNNQTIMTISKEWFTWGDSYVLDILNPEDELLCLCVTLAVDCEMCSSNNN</sequence>
<gene>
    <name evidence="1" type="primary">yxjI</name>
    <name evidence="1" type="ORF">rsdtw13_37420</name>
</gene>
<name>A0ACB5RHF8_9CLOT</name>